<evidence type="ECO:0000313" key="11">
    <source>
        <dbReference type="EMBL" id="DAZ98058.1"/>
    </source>
</evidence>
<comment type="caution">
    <text evidence="11">The sequence shown here is derived from an EMBL/GenBank/DDBJ whole genome shotgun (WGS) entry which is preliminary data.</text>
</comment>
<dbReference type="AlphaFoldDB" id="A0AAV2YW44"/>
<dbReference type="GO" id="GO:0003735">
    <property type="term" value="F:structural constituent of ribosome"/>
    <property type="evidence" value="ECO:0007669"/>
    <property type="project" value="InterPro"/>
</dbReference>
<keyword evidence="5 7" id="KW-0687">Ribonucleoprotein</keyword>
<dbReference type="SMART" id="SM00363">
    <property type="entry name" value="S4"/>
    <property type="match status" value="1"/>
</dbReference>
<reference evidence="11" key="2">
    <citation type="journal article" date="2023" name="Microbiol Resour">
        <title>Decontamination and Annotation of the Draft Genome Sequence of the Oomycete Lagenidium giganteum ARSEF 373.</title>
        <authorList>
            <person name="Morgan W.R."/>
            <person name="Tartar A."/>
        </authorList>
    </citation>
    <scope>NUCLEOTIDE SEQUENCE</scope>
    <source>
        <strain evidence="11">ARSEF 373</strain>
    </source>
</reference>
<dbReference type="EMBL" id="DAKRPA010000117">
    <property type="protein sequence ID" value="DAZ98058.1"/>
    <property type="molecule type" value="Genomic_DNA"/>
</dbReference>
<dbReference type="InterPro" id="IPR005710">
    <property type="entry name" value="Ribosomal_uS4_euk/arc"/>
</dbReference>
<dbReference type="InterPro" id="IPR022801">
    <property type="entry name" value="Ribosomal_uS4"/>
</dbReference>
<dbReference type="InterPro" id="IPR036986">
    <property type="entry name" value="S4_RNA-bd_sf"/>
</dbReference>
<gene>
    <name evidence="11" type="ORF">N0F65_001933</name>
</gene>
<keyword evidence="12" id="KW-1185">Reference proteome</keyword>
<dbReference type="Pfam" id="PF00163">
    <property type="entry name" value="Ribosomal_S4"/>
    <property type="match status" value="1"/>
</dbReference>
<dbReference type="InterPro" id="IPR018079">
    <property type="entry name" value="Ribosomal_uS4_CS"/>
</dbReference>
<feature type="non-terminal residue" evidence="11">
    <location>
        <position position="1"/>
    </location>
</feature>
<dbReference type="PROSITE" id="PS00632">
    <property type="entry name" value="RIBOSOMAL_S4"/>
    <property type="match status" value="1"/>
</dbReference>
<dbReference type="NCBIfam" id="NF003139">
    <property type="entry name" value="PRK04051.1"/>
    <property type="match status" value="1"/>
</dbReference>
<reference evidence="11" key="1">
    <citation type="submission" date="2022-11" db="EMBL/GenBank/DDBJ databases">
        <authorList>
            <person name="Morgan W.R."/>
            <person name="Tartar A."/>
        </authorList>
    </citation>
    <scope>NUCLEOTIDE SEQUENCE</scope>
    <source>
        <strain evidence="11">ARSEF 373</strain>
    </source>
</reference>
<dbReference type="GO" id="GO:0022627">
    <property type="term" value="C:cytosolic small ribosomal subunit"/>
    <property type="evidence" value="ECO:0007669"/>
    <property type="project" value="TreeGrafter"/>
</dbReference>
<evidence type="ECO:0000313" key="12">
    <source>
        <dbReference type="Proteomes" id="UP001146120"/>
    </source>
</evidence>
<name>A0AAV2YW44_9STRA</name>
<dbReference type="CDD" id="cd00165">
    <property type="entry name" value="S4"/>
    <property type="match status" value="1"/>
</dbReference>
<evidence type="ECO:0000256" key="1">
    <source>
        <dbReference type="ARBA" id="ARBA00007465"/>
    </source>
</evidence>
<dbReference type="PANTHER" id="PTHR11831:SF5">
    <property type="entry name" value="40S RIBOSOMAL PROTEIN S9"/>
    <property type="match status" value="1"/>
</dbReference>
<feature type="domain" description="RNA-binding S4" evidence="9">
    <location>
        <begin position="112"/>
        <end position="180"/>
    </location>
</feature>
<dbReference type="SMART" id="SM01390">
    <property type="entry name" value="Ribosomal_S4"/>
    <property type="match status" value="1"/>
</dbReference>
<dbReference type="GO" id="GO:0042274">
    <property type="term" value="P:ribosomal small subunit biogenesis"/>
    <property type="evidence" value="ECO:0007669"/>
    <property type="project" value="TreeGrafter"/>
</dbReference>
<dbReference type="Gene3D" id="3.10.290.10">
    <property type="entry name" value="RNA-binding S4 domain"/>
    <property type="match status" value="1"/>
</dbReference>
<dbReference type="GO" id="GO:0019843">
    <property type="term" value="F:rRNA binding"/>
    <property type="evidence" value="ECO:0007669"/>
    <property type="project" value="UniProtKB-KW"/>
</dbReference>
<evidence type="ECO:0000256" key="3">
    <source>
        <dbReference type="ARBA" id="ARBA00022884"/>
    </source>
</evidence>
<dbReference type="NCBIfam" id="TIGR01018">
    <property type="entry name" value="uS4_arch"/>
    <property type="match status" value="1"/>
</dbReference>
<evidence type="ECO:0000256" key="7">
    <source>
        <dbReference type="RuleBase" id="RU003699"/>
    </source>
</evidence>
<dbReference type="SUPFAM" id="SSF55174">
    <property type="entry name" value="Alpha-L RNA-binding motif"/>
    <property type="match status" value="1"/>
</dbReference>
<feature type="region of interest" description="Disordered" evidence="8">
    <location>
        <begin position="171"/>
        <end position="197"/>
    </location>
</feature>
<sequence length="197" mass="22920">SAKMPKASRHRNYRKTYRTPARAYGKERLDGELKLAGEYGLRCKREIWRVQFFLSKLRKAARELLTLDPKDPKRMFEGSALLRRLKRYGLLSDEENELDFVLRLNVQRLLERRLQTKVFKQGLAKSVHHARVLIRQRHIRVGKQLVNIPSFMVRLDSEKHIDFAVTSPYGQGRPGRVARRRAAQRAAAANGGDDDEE</sequence>
<comment type="similarity">
    <text evidence="1 7">Belongs to the universal ribosomal protein uS4 family.</text>
</comment>
<dbReference type="InterPro" id="IPR001912">
    <property type="entry name" value="Ribosomal_uS4_N"/>
</dbReference>
<accession>A0AAV2YW44</accession>
<evidence type="ECO:0000259" key="9">
    <source>
        <dbReference type="SMART" id="SM00363"/>
    </source>
</evidence>
<keyword evidence="3 6" id="KW-0694">RNA-binding</keyword>
<evidence type="ECO:0008006" key="13">
    <source>
        <dbReference type="Google" id="ProtNLM"/>
    </source>
</evidence>
<organism evidence="11 12">
    <name type="scientific">Lagenidium giganteum</name>
    <dbReference type="NCBI Taxonomy" id="4803"/>
    <lineage>
        <taxon>Eukaryota</taxon>
        <taxon>Sar</taxon>
        <taxon>Stramenopiles</taxon>
        <taxon>Oomycota</taxon>
        <taxon>Peronosporomycetes</taxon>
        <taxon>Pythiales</taxon>
        <taxon>Pythiaceae</taxon>
    </lineage>
</organism>
<dbReference type="Proteomes" id="UP001146120">
    <property type="component" value="Unassembled WGS sequence"/>
</dbReference>
<protein>
    <recommendedName>
        <fullName evidence="13">40S ribosomal protein S9</fullName>
    </recommendedName>
</protein>
<evidence type="ECO:0000256" key="6">
    <source>
        <dbReference type="PROSITE-ProRule" id="PRU00182"/>
    </source>
</evidence>
<proteinExistence type="inferred from homology"/>
<evidence type="ECO:0000256" key="2">
    <source>
        <dbReference type="ARBA" id="ARBA00022730"/>
    </source>
</evidence>
<evidence type="ECO:0000256" key="4">
    <source>
        <dbReference type="ARBA" id="ARBA00022980"/>
    </source>
</evidence>
<feature type="domain" description="Small ribosomal subunit protein uS4 N-terminal" evidence="10">
    <location>
        <begin position="11"/>
        <end position="111"/>
    </location>
</feature>
<dbReference type="PANTHER" id="PTHR11831">
    <property type="entry name" value="30S 40S RIBOSOMAL PROTEIN"/>
    <property type="match status" value="1"/>
</dbReference>
<dbReference type="Pfam" id="PF01479">
    <property type="entry name" value="S4"/>
    <property type="match status" value="1"/>
</dbReference>
<keyword evidence="2 6" id="KW-0699">rRNA-binding</keyword>
<dbReference type="InterPro" id="IPR002942">
    <property type="entry name" value="S4_RNA-bd"/>
</dbReference>
<dbReference type="PROSITE" id="PS50889">
    <property type="entry name" value="S4"/>
    <property type="match status" value="1"/>
</dbReference>
<evidence type="ECO:0000256" key="5">
    <source>
        <dbReference type="ARBA" id="ARBA00023274"/>
    </source>
</evidence>
<dbReference type="FunFam" id="3.10.290.10:FF:000021">
    <property type="entry name" value="40S ribosomal protein S9"/>
    <property type="match status" value="1"/>
</dbReference>
<dbReference type="GO" id="GO:0006412">
    <property type="term" value="P:translation"/>
    <property type="evidence" value="ECO:0007669"/>
    <property type="project" value="InterPro"/>
</dbReference>
<keyword evidence="4 7" id="KW-0689">Ribosomal protein</keyword>
<evidence type="ECO:0000256" key="8">
    <source>
        <dbReference type="SAM" id="MobiDB-lite"/>
    </source>
</evidence>
<evidence type="ECO:0000259" key="10">
    <source>
        <dbReference type="SMART" id="SM01390"/>
    </source>
</evidence>